<proteinExistence type="predicted"/>
<dbReference type="Proteomes" id="UP000298412">
    <property type="component" value="Unassembled WGS sequence"/>
</dbReference>
<comment type="caution">
    <text evidence="2">The sequence shown here is derived from an EMBL/GenBank/DDBJ whole genome shotgun (WGS) entry which is preliminary data.</text>
</comment>
<feature type="region of interest" description="Disordered" evidence="1">
    <location>
        <begin position="82"/>
        <end position="118"/>
    </location>
</feature>
<accession>A0A4R8WNZ5</accession>
<dbReference type="InterPro" id="IPR049457">
    <property type="entry name" value="Emfourin"/>
</dbReference>
<organism evidence="2 3">
    <name type="scientific">Cryobacterium algoritolerans</name>
    <dbReference type="NCBI Taxonomy" id="1259184"/>
    <lineage>
        <taxon>Bacteria</taxon>
        <taxon>Bacillati</taxon>
        <taxon>Actinomycetota</taxon>
        <taxon>Actinomycetes</taxon>
        <taxon>Micrococcales</taxon>
        <taxon>Microbacteriaceae</taxon>
        <taxon>Cryobacterium</taxon>
    </lineage>
</organism>
<dbReference type="AlphaFoldDB" id="A0A4R8WNZ5"/>
<name>A0A4R8WNZ5_9MICO</name>
<evidence type="ECO:0000313" key="2">
    <source>
        <dbReference type="EMBL" id="TFC11870.1"/>
    </source>
</evidence>
<dbReference type="Pfam" id="PF20242">
    <property type="entry name" value="Emfourin"/>
    <property type="match status" value="1"/>
</dbReference>
<keyword evidence="3" id="KW-1185">Reference proteome</keyword>
<evidence type="ECO:0000313" key="3">
    <source>
        <dbReference type="Proteomes" id="UP000298412"/>
    </source>
</evidence>
<sequence length="118" mass="12645">MKVVVSRSGGIAGIRTTWEVDVDAQPDAAEWLGLITALPWADVTKRAPEPDRFVYRIRCEPNEVVLAEPQVCGPWKELVDRVKASQRADSGSGPRSAGPRPTPDSSLGGRGVNSQPPG</sequence>
<dbReference type="RefSeq" id="WP_134568539.1">
    <property type="nucleotide sequence ID" value="NZ_SOFP01000069.1"/>
</dbReference>
<reference evidence="2 3" key="1">
    <citation type="submission" date="2019-03" db="EMBL/GenBank/DDBJ databases">
        <title>Genomics of glacier-inhabiting Cryobacterium strains.</title>
        <authorList>
            <person name="Liu Q."/>
            <person name="Xin Y.-H."/>
        </authorList>
    </citation>
    <scope>NUCLEOTIDE SEQUENCE [LARGE SCALE GENOMIC DNA]</scope>
    <source>
        <strain evidence="2 3">MDT1-3</strain>
    </source>
</reference>
<evidence type="ECO:0000256" key="1">
    <source>
        <dbReference type="SAM" id="MobiDB-lite"/>
    </source>
</evidence>
<dbReference type="OrthoDB" id="4947318at2"/>
<protein>
    <submittedName>
        <fullName evidence="2">Uncharacterized protein</fullName>
    </submittedName>
</protein>
<gene>
    <name evidence="2" type="ORF">E3O19_13890</name>
</gene>
<dbReference type="EMBL" id="SOFP01000069">
    <property type="protein sequence ID" value="TFC11870.1"/>
    <property type="molecule type" value="Genomic_DNA"/>
</dbReference>